<dbReference type="InterPro" id="IPR004045">
    <property type="entry name" value="Glutathione_S-Trfase_N"/>
</dbReference>
<gene>
    <name evidence="2" type="ORF">K452DRAFT_360016</name>
</gene>
<evidence type="ECO:0000313" key="3">
    <source>
        <dbReference type="Proteomes" id="UP000799438"/>
    </source>
</evidence>
<dbReference type="RefSeq" id="XP_033396115.1">
    <property type="nucleotide sequence ID" value="XM_033546309.1"/>
</dbReference>
<dbReference type="InterPro" id="IPR010987">
    <property type="entry name" value="Glutathione-S-Trfase_C-like"/>
</dbReference>
<dbReference type="Pfam" id="PF13417">
    <property type="entry name" value="GST_N_3"/>
    <property type="match status" value="1"/>
</dbReference>
<dbReference type="InterPro" id="IPR036249">
    <property type="entry name" value="Thioredoxin-like_sf"/>
</dbReference>
<dbReference type="InterPro" id="IPR036282">
    <property type="entry name" value="Glutathione-S-Trfase_C_sf"/>
</dbReference>
<dbReference type="EMBL" id="ML995490">
    <property type="protein sequence ID" value="KAF2140402.1"/>
    <property type="molecule type" value="Genomic_DNA"/>
</dbReference>
<dbReference type="CDD" id="cd00570">
    <property type="entry name" value="GST_N_family"/>
    <property type="match status" value="1"/>
</dbReference>
<name>A0A6A6B860_9PEZI</name>
<protein>
    <recommendedName>
        <fullName evidence="1">GST C-terminal domain-containing protein</fullName>
    </recommendedName>
</protein>
<accession>A0A6A6B860</accession>
<dbReference type="Gene3D" id="3.40.30.110">
    <property type="match status" value="2"/>
</dbReference>
<dbReference type="OrthoDB" id="202840at2759"/>
<dbReference type="SUPFAM" id="SSF52833">
    <property type="entry name" value="Thioredoxin-like"/>
    <property type="match status" value="1"/>
</dbReference>
<dbReference type="Pfam" id="PF25907">
    <property type="entry name" value="DUF7962"/>
    <property type="match status" value="1"/>
</dbReference>
<dbReference type="Gene3D" id="1.20.1050.10">
    <property type="match status" value="1"/>
</dbReference>
<dbReference type="AlphaFoldDB" id="A0A6A6B860"/>
<dbReference type="Proteomes" id="UP000799438">
    <property type="component" value="Unassembled WGS sequence"/>
</dbReference>
<reference evidence="2" key="1">
    <citation type="journal article" date="2020" name="Stud. Mycol.">
        <title>101 Dothideomycetes genomes: a test case for predicting lifestyles and emergence of pathogens.</title>
        <authorList>
            <person name="Haridas S."/>
            <person name="Albert R."/>
            <person name="Binder M."/>
            <person name="Bloem J."/>
            <person name="Labutti K."/>
            <person name="Salamov A."/>
            <person name="Andreopoulos B."/>
            <person name="Baker S."/>
            <person name="Barry K."/>
            <person name="Bills G."/>
            <person name="Bluhm B."/>
            <person name="Cannon C."/>
            <person name="Castanera R."/>
            <person name="Culley D."/>
            <person name="Daum C."/>
            <person name="Ezra D."/>
            <person name="Gonzalez J."/>
            <person name="Henrissat B."/>
            <person name="Kuo A."/>
            <person name="Liang C."/>
            <person name="Lipzen A."/>
            <person name="Lutzoni F."/>
            <person name="Magnuson J."/>
            <person name="Mondo S."/>
            <person name="Nolan M."/>
            <person name="Ohm R."/>
            <person name="Pangilinan J."/>
            <person name="Park H.-J."/>
            <person name="Ramirez L."/>
            <person name="Alfaro M."/>
            <person name="Sun H."/>
            <person name="Tritt A."/>
            <person name="Yoshinaga Y."/>
            <person name="Zwiers L.-H."/>
            <person name="Turgeon B."/>
            <person name="Goodwin S."/>
            <person name="Spatafora J."/>
            <person name="Crous P."/>
            <person name="Grigoriev I."/>
        </authorList>
    </citation>
    <scope>NUCLEOTIDE SEQUENCE</scope>
    <source>
        <strain evidence="2">CBS 121167</strain>
    </source>
</reference>
<evidence type="ECO:0000259" key="1">
    <source>
        <dbReference type="PROSITE" id="PS50405"/>
    </source>
</evidence>
<keyword evidence="3" id="KW-1185">Reference proteome</keyword>
<proteinExistence type="predicted"/>
<dbReference type="GeneID" id="54303815"/>
<dbReference type="PROSITE" id="PS50405">
    <property type="entry name" value="GST_CTER"/>
    <property type="match status" value="1"/>
</dbReference>
<evidence type="ECO:0000313" key="2">
    <source>
        <dbReference type="EMBL" id="KAF2140402.1"/>
    </source>
</evidence>
<sequence length="348" mass="37773">MTMTTKTEDPQIVLFCYPGSVFARRVTWYLSLRRLPYKQCIQPNRLPRPDLARFGLRYRRIPFLTLNRDIYTDTRLIIRKLDALIPASAAHPSLAPPDAASAGLSALLDAHAIEGGLFFAAVGLMPPDHALVTDAAFVKDREEMAGRRLDDVAATKAARPAAFAAVERVFHLLETTILADGREWVCGGSGPTVADIHATWPLDWLLHDPFMAGALTPYERTHLTTTYPLTTALLTRFRAHLSSPTINAWDAERAAPPSPITGAEAAAAVAGAPWAEPELKVDAAQAEALGVAESAEVEVWPTDYGSAHRDRGRLIGLGVGEVVLAVKGEGDAEFRVHFPREGFAVKAV</sequence>
<feature type="domain" description="GST C-terminal" evidence="1">
    <location>
        <begin position="125"/>
        <end position="258"/>
    </location>
</feature>
<dbReference type="SUPFAM" id="SSF47616">
    <property type="entry name" value="GST C-terminal domain-like"/>
    <property type="match status" value="1"/>
</dbReference>
<dbReference type="InterPro" id="IPR058268">
    <property type="entry name" value="DUF7962"/>
</dbReference>
<organism evidence="2 3">
    <name type="scientific">Aplosporella prunicola CBS 121167</name>
    <dbReference type="NCBI Taxonomy" id="1176127"/>
    <lineage>
        <taxon>Eukaryota</taxon>
        <taxon>Fungi</taxon>
        <taxon>Dikarya</taxon>
        <taxon>Ascomycota</taxon>
        <taxon>Pezizomycotina</taxon>
        <taxon>Dothideomycetes</taxon>
        <taxon>Dothideomycetes incertae sedis</taxon>
        <taxon>Botryosphaeriales</taxon>
        <taxon>Aplosporellaceae</taxon>
        <taxon>Aplosporella</taxon>
    </lineage>
</organism>